<proteinExistence type="inferred from homology"/>
<dbReference type="InterPro" id="IPR011048">
    <property type="entry name" value="Haem_d1_sf"/>
</dbReference>
<gene>
    <name evidence="3" type="ORF">HZY62_05785</name>
    <name evidence="4" type="ORF">LX92_00290</name>
</gene>
<dbReference type="SUPFAM" id="SSF51004">
    <property type="entry name" value="C-terminal (heme d1) domain of cytochrome cd1-nitrite reductase"/>
    <property type="match status" value="1"/>
</dbReference>
<keyword evidence="2" id="KW-0313">Glucose metabolism</keyword>
<keyword evidence="2" id="KW-0119">Carbohydrate metabolism</keyword>
<dbReference type="InterPro" id="IPR015943">
    <property type="entry name" value="WD40/YVTN_repeat-like_dom_sf"/>
</dbReference>
<evidence type="ECO:0000313" key="4">
    <source>
        <dbReference type="EMBL" id="PWK25548.1"/>
    </source>
</evidence>
<dbReference type="Proteomes" id="UP000245667">
    <property type="component" value="Unassembled WGS sequence"/>
</dbReference>
<dbReference type="EMBL" id="QGGQ01000001">
    <property type="protein sequence ID" value="PWK25548.1"/>
    <property type="molecule type" value="Genomic_DNA"/>
</dbReference>
<accession>A0A316E7D8</accession>
<dbReference type="AlphaFoldDB" id="A0A316E7D8"/>
<evidence type="ECO:0000256" key="1">
    <source>
        <dbReference type="ARBA" id="ARBA00005564"/>
    </source>
</evidence>
<dbReference type="GO" id="GO:0005829">
    <property type="term" value="C:cytosol"/>
    <property type="evidence" value="ECO:0007669"/>
    <property type="project" value="TreeGrafter"/>
</dbReference>
<evidence type="ECO:0000256" key="2">
    <source>
        <dbReference type="ARBA" id="ARBA00022526"/>
    </source>
</evidence>
<dbReference type="Gene3D" id="2.130.10.10">
    <property type="entry name" value="YVTN repeat-like/Quinoprotein amine dehydrogenase"/>
    <property type="match status" value="1"/>
</dbReference>
<evidence type="ECO:0000313" key="5">
    <source>
        <dbReference type="Proteomes" id="UP000245667"/>
    </source>
</evidence>
<dbReference type="PANTHER" id="PTHR30344">
    <property type="entry name" value="6-PHOSPHOGLUCONOLACTONASE-RELATED"/>
    <property type="match status" value="1"/>
</dbReference>
<sequence>MAFSTFFIGSYTQFLSPEIVGSGDGITTMQLNEESGELKVLHTKKTLSPSYLAISLDKKYLYCNTEVIEEDNPVVQAYRIKRDFSLELINEQPIQGGCPCHIEVLGNRVLVACYVSGNMLEYPLGNSGELKECVNNFKHSGTSINSERQEAPHAHHVAVHPNKKEVFVCDLGIDKIKAYEFKNGFINPNNQKDIDVTEGGGPRHLVFKSEGNLAYVINELTSAVSVLKSYDGKFKQIGSYQSLPDSYLGLPSASAIRIHPNNKFLYVGNRQFDGITIFKIAGEELELIEYQKTKGEELREFNISPNGRWLIASHQNSNDTVVFKIGKDGDLDEVYRTQEIKTPVCVAFF</sequence>
<organism evidence="4 5">
    <name type="scientific">Maribacter polysiphoniae</name>
    <dbReference type="NCBI Taxonomy" id="429344"/>
    <lineage>
        <taxon>Bacteria</taxon>
        <taxon>Pseudomonadati</taxon>
        <taxon>Bacteroidota</taxon>
        <taxon>Flavobacteriia</taxon>
        <taxon>Flavobacteriales</taxon>
        <taxon>Flavobacteriaceae</taxon>
        <taxon>Maribacter</taxon>
    </lineage>
</organism>
<name>A0A316E7D8_9FLAO</name>
<comment type="caution">
    <text evidence="4">The sequence shown here is derived from an EMBL/GenBank/DDBJ whole genome shotgun (WGS) entry which is preliminary data.</text>
</comment>
<reference evidence="4 5" key="1">
    <citation type="submission" date="2018-05" db="EMBL/GenBank/DDBJ databases">
        <title>Genomic Encyclopedia of Archaeal and Bacterial Type Strains, Phase II (KMG-II): from individual species to whole genera.</title>
        <authorList>
            <person name="Goeker M."/>
        </authorList>
    </citation>
    <scope>NUCLEOTIDE SEQUENCE [LARGE SCALE GENOMIC DNA]</scope>
    <source>
        <strain evidence="4 5">DSM 23514</strain>
    </source>
</reference>
<comment type="similarity">
    <text evidence="1">Belongs to the cycloisomerase 2 family.</text>
</comment>
<protein>
    <submittedName>
        <fullName evidence="4">6-phosphogluconolactonase</fullName>
    </submittedName>
    <submittedName>
        <fullName evidence="3">Lactonase family protein</fullName>
    </submittedName>
</protein>
<evidence type="ECO:0000313" key="6">
    <source>
        <dbReference type="Proteomes" id="UP000651837"/>
    </source>
</evidence>
<keyword evidence="6" id="KW-1185">Reference proteome</keyword>
<dbReference type="EMBL" id="JACWLN010000002">
    <property type="protein sequence ID" value="MBD1260087.1"/>
    <property type="molecule type" value="Genomic_DNA"/>
</dbReference>
<dbReference type="Proteomes" id="UP000651837">
    <property type="component" value="Unassembled WGS sequence"/>
</dbReference>
<dbReference type="Pfam" id="PF10282">
    <property type="entry name" value="Lactonase"/>
    <property type="match status" value="1"/>
</dbReference>
<evidence type="ECO:0000313" key="3">
    <source>
        <dbReference type="EMBL" id="MBD1260087.1"/>
    </source>
</evidence>
<reference evidence="3 6" key="2">
    <citation type="submission" date="2020-07" db="EMBL/GenBank/DDBJ databases">
        <title>The draft genome sequence of Maribacter polysiphoniae KCTC 22021.</title>
        <authorList>
            <person name="Mu L."/>
        </authorList>
    </citation>
    <scope>NUCLEOTIDE SEQUENCE [LARGE SCALE GENOMIC DNA]</scope>
    <source>
        <strain evidence="3 6">KCTC 22021</strain>
    </source>
</reference>
<dbReference type="InterPro" id="IPR019405">
    <property type="entry name" value="Lactonase_7-beta_prop"/>
</dbReference>
<dbReference type="GO" id="GO:0006006">
    <property type="term" value="P:glucose metabolic process"/>
    <property type="evidence" value="ECO:0007669"/>
    <property type="project" value="UniProtKB-KW"/>
</dbReference>
<dbReference type="InterPro" id="IPR050282">
    <property type="entry name" value="Cycloisomerase_2"/>
</dbReference>
<dbReference type="PANTHER" id="PTHR30344:SF1">
    <property type="entry name" value="6-PHOSPHOGLUCONOLACTONASE"/>
    <property type="match status" value="1"/>
</dbReference>
<dbReference type="OrthoDB" id="9790815at2"/>
<dbReference type="GO" id="GO:0017057">
    <property type="term" value="F:6-phosphogluconolactonase activity"/>
    <property type="evidence" value="ECO:0007669"/>
    <property type="project" value="TreeGrafter"/>
</dbReference>
<dbReference type="RefSeq" id="WP_109648488.1">
    <property type="nucleotide sequence ID" value="NZ_JACWLN010000002.1"/>
</dbReference>